<dbReference type="InterPro" id="IPR007627">
    <property type="entry name" value="RNA_pol_sigma70_r2"/>
</dbReference>
<dbReference type="NCBIfam" id="TIGR02937">
    <property type="entry name" value="sigma70-ECF"/>
    <property type="match status" value="1"/>
</dbReference>
<comment type="caution">
    <text evidence="8">The sequence shown here is derived from an EMBL/GenBank/DDBJ whole genome shotgun (WGS) entry which is preliminary data.</text>
</comment>
<keyword evidence="3" id="KW-0731">Sigma factor</keyword>
<reference evidence="8 9" key="1">
    <citation type="submission" date="2014-03" db="EMBL/GenBank/DDBJ databases">
        <title>Whole genome sequence of Novosphingobium resinovorum KF1.</title>
        <authorList>
            <person name="Gan H.M."/>
            <person name="Gan H.Y."/>
            <person name="Chew T.H."/>
            <person name="Savka M.A."/>
        </authorList>
    </citation>
    <scope>NUCLEOTIDE SEQUENCE [LARGE SCALE GENOMIC DNA]</scope>
    <source>
        <strain evidence="8 9">KF1</strain>
    </source>
</reference>
<evidence type="ECO:0000256" key="4">
    <source>
        <dbReference type="ARBA" id="ARBA00023163"/>
    </source>
</evidence>
<evidence type="ECO:0000313" key="9">
    <source>
        <dbReference type="Proteomes" id="UP000024329"/>
    </source>
</evidence>
<feature type="region of interest" description="Disordered" evidence="5">
    <location>
        <begin position="1"/>
        <end position="20"/>
    </location>
</feature>
<dbReference type="Gene3D" id="1.10.10.10">
    <property type="entry name" value="Winged helix-like DNA-binding domain superfamily/Winged helix DNA-binding domain"/>
    <property type="match status" value="1"/>
</dbReference>
<evidence type="ECO:0000256" key="3">
    <source>
        <dbReference type="ARBA" id="ARBA00023082"/>
    </source>
</evidence>
<gene>
    <name evidence="8" type="ORF">BV97_05589</name>
</gene>
<dbReference type="InterPro" id="IPR013249">
    <property type="entry name" value="RNA_pol_sigma70_r4_t2"/>
</dbReference>
<dbReference type="SUPFAM" id="SSF88946">
    <property type="entry name" value="Sigma2 domain of RNA polymerase sigma factors"/>
    <property type="match status" value="1"/>
</dbReference>
<proteinExistence type="inferred from homology"/>
<dbReference type="GO" id="GO:0003677">
    <property type="term" value="F:DNA binding"/>
    <property type="evidence" value="ECO:0007669"/>
    <property type="project" value="InterPro"/>
</dbReference>
<dbReference type="InterPro" id="IPR036388">
    <property type="entry name" value="WH-like_DNA-bd_sf"/>
</dbReference>
<dbReference type="Gene3D" id="1.10.1740.10">
    <property type="match status" value="1"/>
</dbReference>
<sequence>MANGKSECLRERATPGEADKELARRRGTALWVAREIVPHEARVRRWLARSRLSPEDVDEVMQEAYCRIAMLPSVDHIDRPLAYMFSITRNLLLRRLKRQQVVVLEAVSEIETWQDETPSPEEQAASRISYERVLAIIGRLPERCRRVVELRKIEGWSQKEIAAHLGMTEKAVEKQVWTGVRAVRDAWTQAEAQSENRMLGADRRGARSW</sequence>
<dbReference type="PATRIC" id="fig|158500.4.peg.5669"/>
<dbReference type="AlphaFoldDB" id="A0A031J8D6"/>
<comment type="similarity">
    <text evidence="1">Belongs to the sigma-70 factor family. ECF subfamily.</text>
</comment>
<name>A0A031J8D6_9SPHN</name>
<dbReference type="EMBL" id="JFYZ01000078">
    <property type="protein sequence ID" value="EZP68945.1"/>
    <property type="molecule type" value="Genomic_DNA"/>
</dbReference>
<feature type="domain" description="RNA polymerase sigma-70 region 2" evidence="6">
    <location>
        <begin position="39"/>
        <end position="100"/>
    </location>
</feature>
<evidence type="ECO:0000256" key="1">
    <source>
        <dbReference type="ARBA" id="ARBA00010641"/>
    </source>
</evidence>
<dbReference type="GO" id="GO:0006352">
    <property type="term" value="P:DNA-templated transcription initiation"/>
    <property type="evidence" value="ECO:0007669"/>
    <property type="project" value="InterPro"/>
</dbReference>
<dbReference type="InterPro" id="IPR039425">
    <property type="entry name" value="RNA_pol_sigma-70-like"/>
</dbReference>
<dbReference type="CDD" id="cd06171">
    <property type="entry name" value="Sigma70_r4"/>
    <property type="match status" value="1"/>
</dbReference>
<dbReference type="PANTHER" id="PTHR43133:SF63">
    <property type="entry name" value="RNA POLYMERASE SIGMA FACTOR FECI-RELATED"/>
    <property type="match status" value="1"/>
</dbReference>
<feature type="domain" description="RNA polymerase sigma factor 70 region 4 type 2" evidence="7">
    <location>
        <begin position="131"/>
        <end position="175"/>
    </location>
</feature>
<evidence type="ECO:0000256" key="2">
    <source>
        <dbReference type="ARBA" id="ARBA00023015"/>
    </source>
</evidence>
<dbReference type="InterPro" id="IPR013324">
    <property type="entry name" value="RNA_pol_sigma_r3/r4-like"/>
</dbReference>
<organism evidence="8 9">
    <name type="scientific">Novosphingobium resinovorum</name>
    <dbReference type="NCBI Taxonomy" id="158500"/>
    <lineage>
        <taxon>Bacteria</taxon>
        <taxon>Pseudomonadati</taxon>
        <taxon>Pseudomonadota</taxon>
        <taxon>Alphaproteobacteria</taxon>
        <taxon>Sphingomonadales</taxon>
        <taxon>Sphingomonadaceae</taxon>
        <taxon>Novosphingobium</taxon>
    </lineage>
</organism>
<dbReference type="InterPro" id="IPR013325">
    <property type="entry name" value="RNA_pol_sigma_r2"/>
</dbReference>
<keyword evidence="4" id="KW-0804">Transcription</keyword>
<keyword evidence="2" id="KW-0805">Transcription regulation</keyword>
<dbReference type="SUPFAM" id="SSF88659">
    <property type="entry name" value="Sigma3 and sigma4 domains of RNA polymerase sigma factors"/>
    <property type="match status" value="1"/>
</dbReference>
<evidence type="ECO:0000313" key="8">
    <source>
        <dbReference type="EMBL" id="EZP68945.1"/>
    </source>
</evidence>
<accession>A0A031J8D6</accession>
<dbReference type="Pfam" id="PF08281">
    <property type="entry name" value="Sigma70_r4_2"/>
    <property type="match status" value="1"/>
</dbReference>
<dbReference type="RefSeq" id="WP_236727513.1">
    <property type="nucleotide sequence ID" value="NZ_JFYZ01000078.1"/>
</dbReference>
<dbReference type="Proteomes" id="UP000024329">
    <property type="component" value="Unassembled WGS sequence"/>
</dbReference>
<dbReference type="PANTHER" id="PTHR43133">
    <property type="entry name" value="RNA POLYMERASE ECF-TYPE SIGMA FACTO"/>
    <property type="match status" value="1"/>
</dbReference>
<feature type="compositionally biased region" description="Basic and acidic residues" evidence="5">
    <location>
        <begin position="7"/>
        <end position="20"/>
    </location>
</feature>
<evidence type="ECO:0000259" key="6">
    <source>
        <dbReference type="Pfam" id="PF04542"/>
    </source>
</evidence>
<evidence type="ECO:0000259" key="7">
    <source>
        <dbReference type="Pfam" id="PF08281"/>
    </source>
</evidence>
<dbReference type="eggNOG" id="COG1595">
    <property type="taxonomic scope" value="Bacteria"/>
</dbReference>
<dbReference type="Pfam" id="PF04542">
    <property type="entry name" value="Sigma70_r2"/>
    <property type="match status" value="1"/>
</dbReference>
<evidence type="ECO:0000256" key="5">
    <source>
        <dbReference type="SAM" id="MobiDB-lite"/>
    </source>
</evidence>
<protein>
    <submittedName>
        <fullName evidence="8">RNA polymerase sigma-24 factor</fullName>
    </submittedName>
</protein>
<dbReference type="GO" id="GO:0016987">
    <property type="term" value="F:sigma factor activity"/>
    <property type="evidence" value="ECO:0007669"/>
    <property type="project" value="UniProtKB-KW"/>
</dbReference>
<dbReference type="InterPro" id="IPR014284">
    <property type="entry name" value="RNA_pol_sigma-70_dom"/>
</dbReference>